<reference evidence="1 2" key="1">
    <citation type="journal article" date="2018" name="Proc. R. Soc. B">
        <title>A non-coding region near Follistatin controls head colour polymorphism in the Gouldian finch.</title>
        <authorList>
            <person name="Toomey M.B."/>
            <person name="Marques C.I."/>
            <person name="Andrade P."/>
            <person name="Araujo P.M."/>
            <person name="Sabatino S."/>
            <person name="Gazda M.A."/>
            <person name="Afonso S."/>
            <person name="Lopes R.J."/>
            <person name="Corbo J.C."/>
            <person name="Carneiro M."/>
        </authorList>
    </citation>
    <scope>NUCLEOTIDE SEQUENCE [LARGE SCALE GENOMIC DNA]</scope>
    <source>
        <strain evidence="1">Red01</strain>
        <tissue evidence="1">Muscle</tissue>
    </source>
</reference>
<sequence>MATSRNPFCSKRLMISPTSPRWTPSGLMAMKRLMISPTSPLWTPSGLMAMKVRSLMAAMILRRERIKFVIPGLCNPSPSQPCLL</sequence>
<accession>A0A3L8SAG3</accession>
<dbReference type="AlphaFoldDB" id="A0A3L8SAG3"/>
<organism evidence="1 2">
    <name type="scientific">Chloebia gouldiae</name>
    <name type="common">Gouldian finch</name>
    <name type="synonym">Erythrura gouldiae</name>
    <dbReference type="NCBI Taxonomy" id="44316"/>
    <lineage>
        <taxon>Eukaryota</taxon>
        <taxon>Metazoa</taxon>
        <taxon>Chordata</taxon>
        <taxon>Craniata</taxon>
        <taxon>Vertebrata</taxon>
        <taxon>Euteleostomi</taxon>
        <taxon>Archelosauria</taxon>
        <taxon>Archosauria</taxon>
        <taxon>Dinosauria</taxon>
        <taxon>Saurischia</taxon>
        <taxon>Theropoda</taxon>
        <taxon>Coelurosauria</taxon>
        <taxon>Aves</taxon>
        <taxon>Neognathae</taxon>
        <taxon>Neoaves</taxon>
        <taxon>Telluraves</taxon>
        <taxon>Australaves</taxon>
        <taxon>Passeriformes</taxon>
        <taxon>Passeroidea</taxon>
        <taxon>Passeridae</taxon>
        <taxon>Chloebia</taxon>
    </lineage>
</organism>
<proteinExistence type="predicted"/>
<dbReference type="EMBL" id="QUSF01000033">
    <property type="protein sequence ID" value="RLV99239.1"/>
    <property type="molecule type" value="Genomic_DNA"/>
</dbReference>
<keyword evidence="2" id="KW-1185">Reference proteome</keyword>
<evidence type="ECO:0000313" key="2">
    <source>
        <dbReference type="Proteomes" id="UP000276834"/>
    </source>
</evidence>
<protein>
    <submittedName>
        <fullName evidence="1">Uncharacterized protein</fullName>
    </submittedName>
</protein>
<name>A0A3L8SAG3_CHLGU</name>
<dbReference type="Proteomes" id="UP000276834">
    <property type="component" value="Unassembled WGS sequence"/>
</dbReference>
<gene>
    <name evidence="1" type="ORF">DV515_00009889</name>
</gene>
<comment type="caution">
    <text evidence="1">The sequence shown here is derived from an EMBL/GenBank/DDBJ whole genome shotgun (WGS) entry which is preliminary data.</text>
</comment>
<evidence type="ECO:0000313" key="1">
    <source>
        <dbReference type="EMBL" id="RLV99239.1"/>
    </source>
</evidence>